<reference evidence="1 2" key="1">
    <citation type="submission" date="2024-03" db="EMBL/GenBank/DDBJ databases">
        <title>A Rare Waterborne Outbreak of Bacillus cereus in China: Epidemiologic Survey, Genomic Insights and Virulence Characteristics.</title>
        <authorList>
            <person name="Wang S."/>
        </authorList>
    </citation>
    <scope>NUCLEOTIDE SEQUENCE [LARGE SCALE GENOMIC DNA]</scope>
    <source>
        <strain evidence="1 2">BC008</strain>
    </source>
</reference>
<proteinExistence type="predicted"/>
<name>A0ABU8HS56_9BACI</name>
<gene>
    <name evidence="1" type="ORF">WBS43_11170</name>
</gene>
<evidence type="ECO:0000313" key="1">
    <source>
        <dbReference type="EMBL" id="MEI5929286.1"/>
    </source>
</evidence>
<comment type="caution">
    <text evidence="1">The sequence shown here is derived from an EMBL/GenBank/DDBJ whole genome shotgun (WGS) entry which is preliminary data.</text>
</comment>
<protein>
    <submittedName>
        <fullName evidence="1">Uncharacterized protein</fullName>
    </submittedName>
</protein>
<dbReference type="RefSeq" id="WP_167520134.1">
    <property type="nucleotide sequence ID" value="NZ_CP040336.1"/>
</dbReference>
<evidence type="ECO:0000313" key="2">
    <source>
        <dbReference type="Proteomes" id="UP001365619"/>
    </source>
</evidence>
<dbReference type="GeneID" id="300957855"/>
<sequence>MNNWTIEITEEKLRKLKPIFESILSREHGKTIKITSLTMGGIMIKDEELKEGK</sequence>
<keyword evidence="2" id="KW-1185">Reference proteome</keyword>
<dbReference type="Proteomes" id="UP001365619">
    <property type="component" value="Unassembled WGS sequence"/>
</dbReference>
<organism evidence="1 2">
    <name type="scientific">Bacillus luti</name>
    <dbReference type="NCBI Taxonomy" id="2026191"/>
    <lineage>
        <taxon>Bacteria</taxon>
        <taxon>Bacillati</taxon>
        <taxon>Bacillota</taxon>
        <taxon>Bacilli</taxon>
        <taxon>Bacillales</taxon>
        <taxon>Bacillaceae</taxon>
        <taxon>Bacillus</taxon>
        <taxon>Bacillus cereus group</taxon>
    </lineage>
</organism>
<accession>A0ABU8HS56</accession>
<dbReference type="EMBL" id="JBBAGW010000002">
    <property type="protein sequence ID" value="MEI5929286.1"/>
    <property type="molecule type" value="Genomic_DNA"/>
</dbReference>